<evidence type="ECO:0000313" key="1">
    <source>
        <dbReference type="EMBL" id="KAA6364404.1"/>
    </source>
</evidence>
<evidence type="ECO:0000313" key="2">
    <source>
        <dbReference type="Proteomes" id="UP000324800"/>
    </source>
</evidence>
<dbReference type="AlphaFoldDB" id="A0A5J4U200"/>
<dbReference type="EMBL" id="SNRW01021694">
    <property type="protein sequence ID" value="KAA6364404.1"/>
    <property type="molecule type" value="Genomic_DNA"/>
</dbReference>
<gene>
    <name evidence="1" type="ORF">EZS28_040069</name>
</gene>
<feature type="non-terminal residue" evidence="1">
    <location>
        <position position="1"/>
    </location>
</feature>
<comment type="caution">
    <text evidence="1">The sequence shown here is derived from an EMBL/GenBank/DDBJ whole genome shotgun (WGS) entry which is preliminary data.</text>
</comment>
<protein>
    <submittedName>
        <fullName evidence="1">Uncharacterized protein</fullName>
    </submittedName>
</protein>
<sequence>SVVAPQLDNGRMSRKDECIYLSRLVYLINVENRLKDDISVLSSIRKPKTLKV</sequence>
<accession>A0A5J4U200</accession>
<name>A0A5J4U200_9EUKA</name>
<organism evidence="1 2">
    <name type="scientific">Streblomastix strix</name>
    <dbReference type="NCBI Taxonomy" id="222440"/>
    <lineage>
        <taxon>Eukaryota</taxon>
        <taxon>Metamonada</taxon>
        <taxon>Preaxostyla</taxon>
        <taxon>Oxymonadida</taxon>
        <taxon>Streblomastigidae</taxon>
        <taxon>Streblomastix</taxon>
    </lineage>
</organism>
<dbReference type="Proteomes" id="UP000324800">
    <property type="component" value="Unassembled WGS sequence"/>
</dbReference>
<reference evidence="1 2" key="1">
    <citation type="submission" date="2019-03" db="EMBL/GenBank/DDBJ databases">
        <title>Single cell metagenomics reveals metabolic interactions within the superorganism composed of flagellate Streblomastix strix and complex community of Bacteroidetes bacteria on its surface.</title>
        <authorList>
            <person name="Treitli S.C."/>
            <person name="Kolisko M."/>
            <person name="Husnik F."/>
            <person name="Keeling P."/>
            <person name="Hampl V."/>
        </authorList>
    </citation>
    <scope>NUCLEOTIDE SEQUENCE [LARGE SCALE GENOMIC DNA]</scope>
    <source>
        <strain evidence="1">ST1C</strain>
    </source>
</reference>
<proteinExistence type="predicted"/>